<comment type="function">
    <text evidence="10">Catalyzes the acyloin condensation reaction between C atoms 2 and 3 of pyruvate and glyceraldehyde 3-phosphate to yield 1-deoxy-D-xylulose-5-phosphate (DXP).</text>
</comment>
<evidence type="ECO:0000256" key="10">
    <source>
        <dbReference type="HAMAP-Rule" id="MF_00315"/>
    </source>
</evidence>
<evidence type="ECO:0000256" key="5">
    <source>
        <dbReference type="ARBA" id="ARBA00022723"/>
    </source>
</evidence>
<dbReference type="GO" id="GO:0030976">
    <property type="term" value="F:thiamine pyrophosphate binding"/>
    <property type="evidence" value="ECO:0007669"/>
    <property type="project" value="UniProtKB-UniRule"/>
</dbReference>
<dbReference type="SMART" id="SM00861">
    <property type="entry name" value="Transket_pyr"/>
    <property type="match status" value="1"/>
</dbReference>
<evidence type="ECO:0000313" key="12">
    <source>
        <dbReference type="EMBL" id="PSL21433.1"/>
    </source>
</evidence>
<dbReference type="InterPro" id="IPR033248">
    <property type="entry name" value="Transketolase_C"/>
</dbReference>
<dbReference type="InterPro" id="IPR005475">
    <property type="entry name" value="Transketolase-like_Pyr-bd"/>
</dbReference>
<evidence type="ECO:0000256" key="1">
    <source>
        <dbReference type="ARBA" id="ARBA00004980"/>
    </source>
</evidence>
<dbReference type="GO" id="GO:0009228">
    <property type="term" value="P:thiamine biosynthetic process"/>
    <property type="evidence" value="ECO:0007669"/>
    <property type="project" value="UniProtKB-UniRule"/>
</dbReference>
<feature type="binding site" evidence="10">
    <location>
        <position position="180"/>
    </location>
    <ligand>
        <name>thiamine diphosphate</name>
        <dbReference type="ChEBI" id="CHEBI:58937"/>
    </ligand>
</feature>
<comment type="catalytic activity">
    <reaction evidence="10">
        <text>D-glyceraldehyde 3-phosphate + pyruvate + H(+) = 1-deoxy-D-xylulose 5-phosphate + CO2</text>
        <dbReference type="Rhea" id="RHEA:12605"/>
        <dbReference type="ChEBI" id="CHEBI:15361"/>
        <dbReference type="ChEBI" id="CHEBI:15378"/>
        <dbReference type="ChEBI" id="CHEBI:16526"/>
        <dbReference type="ChEBI" id="CHEBI:57792"/>
        <dbReference type="ChEBI" id="CHEBI:59776"/>
        <dbReference type="EC" id="2.2.1.7"/>
    </reaction>
</comment>
<evidence type="ECO:0000259" key="11">
    <source>
        <dbReference type="SMART" id="SM00861"/>
    </source>
</evidence>
<comment type="cofactor">
    <cofactor evidence="10">
        <name>thiamine diphosphate</name>
        <dbReference type="ChEBI" id="CHEBI:58937"/>
    </cofactor>
    <text evidence="10">Binds 1 thiamine pyrophosphate per subunit.</text>
</comment>
<dbReference type="InterPro" id="IPR009014">
    <property type="entry name" value="Transketo_C/PFOR_II"/>
</dbReference>
<dbReference type="GO" id="GO:0019288">
    <property type="term" value="P:isopentenyl diphosphate biosynthetic process, methylerythritol 4-phosphate pathway"/>
    <property type="evidence" value="ECO:0007669"/>
    <property type="project" value="TreeGrafter"/>
</dbReference>
<keyword evidence="7 10" id="KW-0784">Thiamine biosynthesis</keyword>
<evidence type="ECO:0000256" key="8">
    <source>
        <dbReference type="ARBA" id="ARBA00023052"/>
    </source>
</evidence>
<dbReference type="InterPro" id="IPR020826">
    <property type="entry name" value="Transketolase_BS"/>
</dbReference>
<evidence type="ECO:0000256" key="2">
    <source>
        <dbReference type="ARBA" id="ARBA00011081"/>
    </source>
</evidence>
<dbReference type="GO" id="GO:0016114">
    <property type="term" value="P:terpenoid biosynthetic process"/>
    <property type="evidence" value="ECO:0007669"/>
    <property type="project" value="UniProtKB-UniRule"/>
</dbReference>
<name>A0A2P8FI93_9BACT</name>
<feature type="binding site" evidence="10">
    <location>
        <position position="377"/>
    </location>
    <ligand>
        <name>thiamine diphosphate</name>
        <dbReference type="ChEBI" id="CHEBI:58937"/>
    </ligand>
</feature>
<keyword evidence="13" id="KW-1185">Reference proteome</keyword>
<keyword evidence="5 10" id="KW-0479">Metal-binding</keyword>
<accession>A0A2P8FI93</accession>
<feature type="binding site" evidence="10">
    <location>
        <position position="180"/>
    </location>
    <ligand>
        <name>Mg(2+)</name>
        <dbReference type="ChEBI" id="CHEBI:18420"/>
    </ligand>
</feature>
<dbReference type="NCBIfam" id="TIGR00204">
    <property type="entry name" value="dxs"/>
    <property type="match status" value="1"/>
</dbReference>
<keyword evidence="6 10" id="KW-0460">Magnesium</keyword>
<feature type="binding site" evidence="10">
    <location>
        <position position="78"/>
    </location>
    <ligand>
        <name>thiamine diphosphate</name>
        <dbReference type="ChEBI" id="CHEBI:58937"/>
    </ligand>
</feature>
<dbReference type="OrthoDB" id="9803371at2"/>
<dbReference type="CDD" id="cd02007">
    <property type="entry name" value="TPP_DXS"/>
    <property type="match status" value="1"/>
</dbReference>
<keyword evidence="4 10" id="KW-0808">Transferase</keyword>
<keyword evidence="9 10" id="KW-0414">Isoprene biosynthesis</keyword>
<dbReference type="SUPFAM" id="SSF52518">
    <property type="entry name" value="Thiamin diphosphate-binding fold (THDP-binding)"/>
    <property type="match status" value="2"/>
</dbReference>
<dbReference type="PANTHER" id="PTHR43322:SF5">
    <property type="entry name" value="1-DEOXY-D-XYLULOSE-5-PHOSPHATE SYNTHASE, CHLOROPLASTIC"/>
    <property type="match status" value="1"/>
</dbReference>
<evidence type="ECO:0000256" key="4">
    <source>
        <dbReference type="ARBA" id="ARBA00022679"/>
    </source>
</evidence>
<evidence type="ECO:0000256" key="9">
    <source>
        <dbReference type="ARBA" id="ARBA00023229"/>
    </source>
</evidence>
<dbReference type="FunFam" id="3.40.50.920:FF:000002">
    <property type="entry name" value="1-deoxy-D-xylulose-5-phosphate synthase"/>
    <property type="match status" value="1"/>
</dbReference>
<keyword evidence="8 10" id="KW-0786">Thiamine pyrophosphate</keyword>
<protein>
    <recommendedName>
        <fullName evidence="10">1-deoxy-D-xylulose-5-phosphate synthase</fullName>
        <ecNumber evidence="10">2.2.1.7</ecNumber>
    </recommendedName>
    <alternativeName>
        <fullName evidence="10">1-deoxyxylulose-5-phosphate synthase</fullName>
        <shortName evidence="10">DXP synthase</shortName>
        <shortName evidence="10">DXPS</shortName>
    </alternativeName>
</protein>
<dbReference type="Proteomes" id="UP000241964">
    <property type="component" value="Unassembled WGS sequence"/>
</dbReference>
<reference evidence="12 13" key="1">
    <citation type="submission" date="2018-03" db="EMBL/GenBank/DDBJ databases">
        <title>Genomic Encyclopedia of Archaeal and Bacterial Type Strains, Phase II (KMG-II): from individual species to whole genera.</title>
        <authorList>
            <person name="Goeker M."/>
        </authorList>
    </citation>
    <scope>NUCLEOTIDE SEQUENCE [LARGE SCALE GENOMIC DNA]</scope>
    <source>
        <strain evidence="12 13">DSM 29057</strain>
    </source>
</reference>
<dbReference type="HAMAP" id="MF_00315">
    <property type="entry name" value="DXP_synth"/>
    <property type="match status" value="1"/>
</dbReference>
<dbReference type="InterPro" id="IPR029061">
    <property type="entry name" value="THDP-binding"/>
</dbReference>
<dbReference type="Pfam" id="PF02780">
    <property type="entry name" value="Transketolase_C"/>
    <property type="match status" value="1"/>
</dbReference>
<dbReference type="Pfam" id="PF02779">
    <property type="entry name" value="Transket_pyr"/>
    <property type="match status" value="1"/>
</dbReference>
<comment type="caution">
    <text evidence="12">The sequence shown here is derived from an EMBL/GenBank/DDBJ whole genome shotgun (WGS) entry which is preliminary data.</text>
</comment>
<dbReference type="AlphaFoldDB" id="A0A2P8FI93"/>
<comment type="subunit">
    <text evidence="3 10">Homodimer.</text>
</comment>
<dbReference type="InterPro" id="IPR005477">
    <property type="entry name" value="Dxylulose-5-P_synthase"/>
</dbReference>
<dbReference type="RefSeq" id="WP_106599301.1">
    <property type="nucleotide sequence ID" value="NZ_PYAS01000022.1"/>
</dbReference>
<dbReference type="CDD" id="cd07033">
    <property type="entry name" value="TPP_PYR_DXS_TK_like"/>
    <property type="match status" value="1"/>
</dbReference>
<dbReference type="GO" id="GO:0005829">
    <property type="term" value="C:cytosol"/>
    <property type="evidence" value="ECO:0007669"/>
    <property type="project" value="TreeGrafter"/>
</dbReference>
<comment type="similarity">
    <text evidence="2 10">Belongs to the transketolase family. DXPS subfamily.</text>
</comment>
<feature type="binding site" evidence="10">
    <location>
        <begin position="119"/>
        <end position="121"/>
    </location>
    <ligand>
        <name>thiamine diphosphate</name>
        <dbReference type="ChEBI" id="CHEBI:58937"/>
    </ligand>
</feature>
<dbReference type="PANTHER" id="PTHR43322">
    <property type="entry name" value="1-D-DEOXYXYLULOSE 5-PHOSPHATE SYNTHASE-RELATED"/>
    <property type="match status" value="1"/>
</dbReference>
<feature type="domain" description="Transketolase-like pyrimidine-binding" evidence="11">
    <location>
        <begin position="326"/>
        <end position="492"/>
    </location>
</feature>
<feature type="binding site" evidence="10">
    <location>
        <position position="292"/>
    </location>
    <ligand>
        <name>thiamine diphosphate</name>
        <dbReference type="ChEBI" id="CHEBI:58937"/>
    </ligand>
</feature>
<feature type="binding site" evidence="10">
    <location>
        <position position="151"/>
    </location>
    <ligand>
        <name>Mg(2+)</name>
        <dbReference type="ChEBI" id="CHEBI:18420"/>
    </ligand>
</feature>
<organism evidence="12 13">
    <name type="scientific">Dyadobacter jiangsuensis</name>
    <dbReference type="NCBI Taxonomy" id="1591085"/>
    <lineage>
        <taxon>Bacteria</taxon>
        <taxon>Pseudomonadati</taxon>
        <taxon>Bacteroidota</taxon>
        <taxon>Cytophagia</taxon>
        <taxon>Cytophagales</taxon>
        <taxon>Spirosomataceae</taxon>
        <taxon>Dyadobacter</taxon>
    </lineage>
</organism>
<feature type="binding site" evidence="10">
    <location>
        <begin position="152"/>
        <end position="153"/>
    </location>
    <ligand>
        <name>thiamine diphosphate</name>
        <dbReference type="ChEBI" id="CHEBI:58937"/>
    </ligand>
</feature>
<evidence type="ECO:0000256" key="7">
    <source>
        <dbReference type="ARBA" id="ARBA00022977"/>
    </source>
</evidence>
<dbReference type="GO" id="GO:0008661">
    <property type="term" value="F:1-deoxy-D-xylulose-5-phosphate synthase activity"/>
    <property type="evidence" value="ECO:0007669"/>
    <property type="project" value="UniProtKB-UniRule"/>
</dbReference>
<dbReference type="UniPathway" id="UPA00064">
    <property type="reaction ID" value="UER00091"/>
</dbReference>
<comment type="cofactor">
    <cofactor evidence="10">
        <name>Mg(2+)</name>
        <dbReference type="ChEBI" id="CHEBI:18420"/>
    </cofactor>
    <text evidence="10">Binds 1 Mg(2+) ion per subunit.</text>
</comment>
<dbReference type="NCBIfam" id="NF003933">
    <property type="entry name" value="PRK05444.2-2"/>
    <property type="match status" value="1"/>
</dbReference>
<comment type="pathway">
    <text evidence="1 10">Metabolic intermediate biosynthesis; 1-deoxy-D-xylulose 5-phosphate biosynthesis; 1-deoxy-D-xylulose 5-phosphate from D-glyceraldehyde 3-phosphate and pyruvate: step 1/1.</text>
</comment>
<dbReference type="GO" id="GO:0000287">
    <property type="term" value="F:magnesium ion binding"/>
    <property type="evidence" value="ECO:0007669"/>
    <property type="project" value="UniProtKB-UniRule"/>
</dbReference>
<dbReference type="Gene3D" id="3.40.50.920">
    <property type="match status" value="1"/>
</dbReference>
<dbReference type="InterPro" id="IPR049557">
    <property type="entry name" value="Transketolase_CS"/>
</dbReference>
<dbReference type="EC" id="2.2.1.7" evidence="10"/>
<dbReference type="EMBL" id="PYAS01000022">
    <property type="protein sequence ID" value="PSL21433.1"/>
    <property type="molecule type" value="Genomic_DNA"/>
</dbReference>
<proteinExistence type="inferred from homology"/>
<dbReference type="PROSITE" id="PS00802">
    <property type="entry name" value="TRANSKETOLASE_2"/>
    <property type="match status" value="1"/>
</dbReference>
<dbReference type="PROSITE" id="PS00801">
    <property type="entry name" value="TRANSKETOLASE_1"/>
    <property type="match status" value="1"/>
</dbReference>
<dbReference type="Gene3D" id="3.40.50.970">
    <property type="match status" value="2"/>
</dbReference>
<dbReference type="SUPFAM" id="SSF52922">
    <property type="entry name" value="TK C-terminal domain-like"/>
    <property type="match status" value="1"/>
</dbReference>
<evidence type="ECO:0000313" key="13">
    <source>
        <dbReference type="Proteomes" id="UP000241964"/>
    </source>
</evidence>
<evidence type="ECO:0000256" key="6">
    <source>
        <dbReference type="ARBA" id="ARBA00022842"/>
    </source>
</evidence>
<evidence type="ECO:0000256" key="3">
    <source>
        <dbReference type="ARBA" id="ARBA00011738"/>
    </source>
</evidence>
<sequence length="654" mass="72090">MKHVDFPLLDQIEYPADLRKMQLAQLPQVCDELRSFIIESVSKNGGHFGASLGTVELAVALHYAMDTPYDQLVWDVGHQAYGHKILTGRRAVFHTNRKYDGISGFPRREESVYDTFGTGHSSTSVSAILGMAAAARQKGETSKQHIAVIGDGAMTAGQAFEALNHAGSMDFNLTIILNDNCMSIDPAVGALKEYLTQLALSGTYNKIRKNVGQTMDRLQEVGKHSKRLINHVKSGIKSMLADQANFFEALNLCYFGAVDGHDVLKLTGLLQDLKGIPGPKLLHVVTTKGKGYEPAEKEQTLWHFPGLFDKVTGTIHKPAANTPTPPKYQDVFGHTMIELASSNANIAAVTPAMLSGSSLKLMMEKMPDRTFDVGICEQHAVTFSAGMAVHGMKVYCNIYSSFMQRGYDQLIHDVVLQKLPVVFCLDRGGLVGEDGATHHGIFDIAYCRCLPGVIVSAPINEIELRNLMYTAQLPGSDQPFFIRYPRGQGATIDWQQPFEQIKIGTGRLIRDGADIAILSFGHPGNFADQACDDLQAHGIAAALFDMRFVKPIDQNLLHHVFQNYQHIITVEDGSIVGGLGSAVVEFMSRFGYYADIRILGVPDRIVEHGSVQQLYRECGYDARGIVDTVLEMLHEKVLTRKLLRYESIQYSGQL</sequence>
<dbReference type="Pfam" id="PF13292">
    <property type="entry name" value="DXP_synthase_N"/>
    <property type="match status" value="1"/>
</dbReference>
<gene>
    <name evidence="10" type="primary">dxs</name>
    <name evidence="12" type="ORF">CLV60_12250</name>
</gene>